<accession>A0A5N7CAT5</accession>
<organism evidence="1">
    <name type="scientific">Petromyces alliaceus</name>
    <name type="common">Aspergillus alliaceus</name>
    <dbReference type="NCBI Taxonomy" id="209559"/>
    <lineage>
        <taxon>Eukaryota</taxon>
        <taxon>Fungi</taxon>
        <taxon>Dikarya</taxon>
        <taxon>Ascomycota</taxon>
        <taxon>Pezizomycotina</taxon>
        <taxon>Eurotiomycetes</taxon>
        <taxon>Eurotiomycetidae</taxon>
        <taxon>Eurotiales</taxon>
        <taxon>Aspergillaceae</taxon>
        <taxon>Aspergillus</taxon>
        <taxon>Aspergillus subgen. Circumdati</taxon>
    </lineage>
</organism>
<evidence type="ECO:0000313" key="1">
    <source>
        <dbReference type="EMBL" id="KAE8391049.1"/>
    </source>
</evidence>
<gene>
    <name evidence="1" type="ORF">BDV23DRAFT_74461</name>
</gene>
<protein>
    <submittedName>
        <fullName evidence="1">Uncharacterized protein</fullName>
    </submittedName>
</protein>
<reference evidence="1" key="1">
    <citation type="submission" date="2019-04" db="EMBL/GenBank/DDBJ databases">
        <title>Friends and foes A comparative genomics studyof 23 Aspergillus species from section Flavi.</title>
        <authorList>
            <consortium name="DOE Joint Genome Institute"/>
            <person name="Kjaerbolling I."/>
            <person name="Vesth T."/>
            <person name="Frisvad J.C."/>
            <person name="Nybo J.L."/>
            <person name="Theobald S."/>
            <person name="Kildgaard S."/>
            <person name="Isbrandt T."/>
            <person name="Kuo A."/>
            <person name="Sato A."/>
            <person name="Lyhne E.K."/>
            <person name="Kogle M.E."/>
            <person name="Wiebenga A."/>
            <person name="Kun R.S."/>
            <person name="Lubbers R.J."/>
            <person name="Makela M.R."/>
            <person name="Barry K."/>
            <person name="Chovatia M."/>
            <person name="Clum A."/>
            <person name="Daum C."/>
            <person name="Haridas S."/>
            <person name="He G."/>
            <person name="LaButti K."/>
            <person name="Lipzen A."/>
            <person name="Mondo S."/>
            <person name="Riley R."/>
            <person name="Salamov A."/>
            <person name="Simmons B.A."/>
            <person name="Magnuson J.K."/>
            <person name="Henrissat B."/>
            <person name="Mortensen U.H."/>
            <person name="Larsen T.O."/>
            <person name="Devries R.P."/>
            <person name="Grigoriev I.V."/>
            <person name="Machida M."/>
            <person name="Baker S.E."/>
            <person name="Andersen M.R."/>
        </authorList>
    </citation>
    <scope>NUCLEOTIDE SEQUENCE [LARGE SCALE GENOMIC DNA]</scope>
    <source>
        <strain evidence="1">IBT 14317</strain>
    </source>
</reference>
<name>A0A5N7CAT5_PETAA</name>
<dbReference type="AlphaFoldDB" id="A0A5N7CAT5"/>
<dbReference type="Proteomes" id="UP000326877">
    <property type="component" value="Unassembled WGS sequence"/>
</dbReference>
<sequence length="74" mass="8635">MKVVSAHLSFLRLAFTKHIILRQLIYNYRDSDQVIVRPCAMDIPRILTCHAMNLYQLTKPGKHVLQSTLHAQNY</sequence>
<proteinExistence type="predicted"/>
<dbReference type="EMBL" id="ML735249">
    <property type="protein sequence ID" value="KAE8391049.1"/>
    <property type="molecule type" value="Genomic_DNA"/>
</dbReference>